<feature type="compositionally biased region" description="Low complexity" evidence="6">
    <location>
        <begin position="177"/>
        <end position="200"/>
    </location>
</feature>
<dbReference type="InterPro" id="IPR036431">
    <property type="entry name" value="ARID_dom_sf"/>
</dbReference>
<dbReference type="GO" id="GO:0005634">
    <property type="term" value="C:nucleus"/>
    <property type="evidence" value="ECO:0007669"/>
    <property type="project" value="TreeGrafter"/>
</dbReference>
<feature type="region of interest" description="Disordered" evidence="6">
    <location>
        <begin position="131"/>
        <end position="274"/>
    </location>
</feature>
<dbReference type="SMART" id="SM00501">
    <property type="entry name" value="BRIGHT"/>
    <property type="match status" value="1"/>
</dbReference>
<evidence type="ECO:0000256" key="4">
    <source>
        <dbReference type="ARBA" id="ARBA00023163"/>
    </source>
</evidence>
<feature type="domain" description="ARID" evidence="7">
    <location>
        <begin position="647"/>
        <end position="739"/>
    </location>
</feature>
<feature type="compositionally biased region" description="Basic and acidic residues" evidence="6">
    <location>
        <begin position="1515"/>
        <end position="1524"/>
    </location>
</feature>
<feature type="compositionally biased region" description="Basic and acidic residues" evidence="6">
    <location>
        <begin position="439"/>
        <end position="449"/>
    </location>
</feature>
<dbReference type="GO" id="GO:0000976">
    <property type="term" value="F:transcription cis-regulatory region binding"/>
    <property type="evidence" value="ECO:0007669"/>
    <property type="project" value="TreeGrafter"/>
</dbReference>
<reference evidence="9" key="1">
    <citation type="submission" date="2022-11" db="UniProtKB">
        <authorList>
            <consortium name="WormBaseParasite"/>
        </authorList>
    </citation>
    <scope>IDENTIFICATION</scope>
</reference>
<evidence type="ECO:0000313" key="9">
    <source>
        <dbReference type="WBParaSite" id="sdigi.contig152.g5305.t1"/>
    </source>
</evidence>
<dbReference type="GO" id="GO:0006325">
    <property type="term" value="P:chromatin organization"/>
    <property type="evidence" value="ECO:0007669"/>
    <property type="project" value="UniProtKB-KW"/>
</dbReference>
<dbReference type="Gene3D" id="2.30.30.140">
    <property type="match status" value="3"/>
</dbReference>
<evidence type="ECO:0000259" key="7">
    <source>
        <dbReference type="PROSITE" id="PS51011"/>
    </source>
</evidence>
<keyword evidence="5" id="KW-0539">Nucleus</keyword>
<feature type="compositionally biased region" description="Basic and acidic residues" evidence="6">
    <location>
        <begin position="605"/>
        <end position="630"/>
    </location>
</feature>
<keyword evidence="2" id="KW-0805">Transcription regulation</keyword>
<dbReference type="InterPro" id="IPR016197">
    <property type="entry name" value="Chromo-like_dom_sf"/>
</dbReference>
<organism evidence="8 9">
    <name type="scientific">Setaria digitata</name>
    <dbReference type="NCBI Taxonomy" id="48799"/>
    <lineage>
        <taxon>Eukaryota</taxon>
        <taxon>Metazoa</taxon>
        <taxon>Ecdysozoa</taxon>
        <taxon>Nematoda</taxon>
        <taxon>Chromadorea</taxon>
        <taxon>Rhabditida</taxon>
        <taxon>Spirurina</taxon>
        <taxon>Spiruromorpha</taxon>
        <taxon>Filarioidea</taxon>
        <taxon>Setariidae</taxon>
        <taxon>Setaria</taxon>
    </lineage>
</organism>
<evidence type="ECO:0000256" key="5">
    <source>
        <dbReference type="ARBA" id="ARBA00023242"/>
    </source>
</evidence>
<feature type="region of interest" description="Disordered" evidence="6">
    <location>
        <begin position="748"/>
        <end position="768"/>
    </location>
</feature>
<evidence type="ECO:0000256" key="1">
    <source>
        <dbReference type="ARBA" id="ARBA00022853"/>
    </source>
</evidence>
<dbReference type="InterPro" id="IPR001606">
    <property type="entry name" value="ARID_dom"/>
</dbReference>
<feature type="compositionally biased region" description="Acidic residues" evidence="6">
    <location>
        <begin position="251"/>
        <end position="263"/>
    </location>
</feature>
<sequence>MQSDDPPFLNVGTEVSAKFKGAFCEAKVKRMTKSVKCKILLKTPPYGTIFADHTEIKGSLEVNQQVEIVQGKATYKGIIQNIKDNSIYVVVFNDGDERQLRRTQVCIKGAKHFNEDVNLDAMPLYKPESFSSPVVLDDRRGKQKRRNLEQSKQQRQQFAATSVGDKEDDGENGDGGTSSEDGSTPESTTSSTTLSDTSNSISETVTVPIQPGRTLRTRRLTPKLASRRLRSARGGFTSLYERNDSDRDLKNDDDENDEDDNNDGDGRSAGSSRIRRFTCLPKPSVSRMIADKILTKSIARTRRKRYAAAVATDALKRIKDSNNTGGKRRLGEGDDDNCDKNDDNSNVYNHDDGVDDNGDDVDVGGDDDDDDDDGDDDDGGGDGDDDDDDEKDDGANGNNDDDDDYGKIGDDDEVNDTDKEKGRAYARKKHCSSDDNDDDKSHTSDKKMDVTSGSNISRKSERKRQGLRDKEMEPMTKKRSKDIDGLRRLYKVGNVVAVYEDATRKGKWTPAVVVSEGSFKAGSKGTVHIGKSDVLLRSFKDSKYFSSPTSKLSSPGTSVLKFAESSPKAALDRAVAFAEKEILPVGWERSQIYYDDVRPRKRERRSPSADPKRRLDSSGKGKRENEKKTSAESSSSQSETSTDEEYGEERDQFTAQLYKFHEERGTPINRAPILGGKDIDMFRLYNVVQRYGGKKRVTENNQWKLVLRKMHLEGCPGATSVTVRNAYSRYLDHFNSFYRNLGISSWLSTPTPSTSSRSERPSRLLDRQNIQLQRRKWAILATKKKEKGQRESGTKGKTVKREKDENRAKKEKTKKDERNITKSDVSEDDDKVKGAPSTSSQSSAPFLCSSPSSKTKSRTKDEEDQDKDSVSDSGTVESTKEKGIFKNEKESSRTKQRGPKKKDMSKDEQQQPGSKSYDIDKRTKILKIKPEKKPFSEASIKRKSPSIVSITSNVDHGVSGSDDEVQNRQIRLKEARKLTTAIGRSSVDHKELSIIQRDGSALGKDSDIPHVLKKEKVKEGVPWLNCSPATVLTNFYMGQNVKAYHHGQWYDARVITVGKISHSDVLSSMMDFEARCKAINESIDCDEKERTEALTRASARLNDRLEGILREMTCCVHYLGWNSRYDEWVELIKIKVHEKDQKLSEEQFLSIASDKLSAPTLEAAVAWRSSVDPAKLLAVEVCSSGMRPRRLSHTHEHVTHPEARPRSTIFSERKMKKQKGPLSIDSAILKESDDSGKQSTLHLMGATLLTESDAEIILNRVPEEASVSKTPTQLSFVSQLISSTVSLDDVSGEEKLSETISNSKSCGTVPDNLPAADFSQALSKSSFIISEKIIPGSATDNMTVEGIEAQTDDGKAIKCEINRQSSNQATTDENDDKSFKRMTVLEVKKVTEEEEQYPGENEVQNLTKLVILTKSNEMDLQENVSNNRRGISAVQQTSSSEDLIPPSREVSLLESEAAVEDVCSKECDDEAWHPPMSLGLKQRGRGMKKKKVGRNASNTMTERRGGGKGLSKQINSEEKSKESEECSSSDDESLPNVRDSWHALKVRMQQKVELEGAMVYAENELNLEPVDENLTGEALINSYQERMQELRDIYHSIRADQARLDRRWRKTLEKRKQRDKEHKKKDELSVQSPAADNVV</sequence>
<dbReference type="WBParaSite" id="sdigi.contig152.g5305.t1">
    <property type="protein sequence ID" value="sdigi.contig152.g5305.t1"/>
    <property type="gene ID" value="sdigi.contig152.g5305"/>
</dbReference>
<feature type="compositionally biased region" description="Polar residues" evidence="6">
    <location>
        <begin position="150"/>
        <end position="160"/>
    </location>
</feature>
<feature type="region of interest" description="Disordered" evidence="6">
    <location>
        <begin position="780"/>
        <end position="944"/>
    </location>
</feature>
<dbReference type="Proteomes" id="UP000887581">
    <property type="component" value="Unplaced"/>
</dbReference>
<name>A0A915PME2_9BILA</name>
<feature type="region of interest" description="Disordered" evidence="6">
    <location>
        <begin position="320"/>
        <end position="481"/>
    </location>
</feature>
<feature type="region of interest" description="Disordered" evidence="6">
    <location>
        <begin position="1474"/>
        <end position="1536"/>
    </location>
</feature>
<feature type="compositionally biased region" description="Basic and acidic residues" evidence="6">
    <location>
        <begin position="757"/>
        <end position="766"/>
    </location>
</feature>
<feature type="compositionally biased region" description="Acidic residues" evidence="6">
    <location>
        <begin position="353"/>
        <end position="392"/>
    </location>
</feature>
<dbReference type="PROSITE" id="PS51011">
    <property type="entry name" value="ARID"/>
    <property type="match status" value="1"/>
</dbReference>
<feature type="compositionally biased region" description="Basic and acidic residues" evidence="6">
    <location>
        <begin position="241"/>
        <end position="250"/>
    </location>
</feature>
<feature type="compositionally biased region" description="Basic and acidic residues" evidence="6">
    <location>
        <begin position="1613"/>
        <end position="1628"/>
    </location>
</feature>
<feature type="compositionally biased region" description="Basic and acidic residues" evidence="6">
    <location>
        <begin position="917"/>
        <end position="935"/>
    </location>
</feature>
<feature type="compositionally biased region" description="Low complexity" evidence="6">
    <location>
        <begin position="631"/>
        <end position="640"/>
    </location>
</feature>
<evidence type="ECO:0000256" key="3">
    <source>
        <dbReference type="ARBA" id="ARBA00023125"/>
    </source>
</evidence>
<dbReference type="PANTHER" id="PTHR13964:SF27">
    <property type="entry name" value="HAT-TRICK, ISOFORM D"/>
    <property type="match status" value="1"/>
</dbReference>
<proteinExistence type="predicted"/>
<keyword evidence="8" id="KW-1185">Reference proteome</keyword>
<dbReference type="SUPFAM" id="SSF54160">
    <property type="entry name" value="Chromo domain-like"/>
    <property type="match status" value="1"/>
</dbReference>
<feature type="compositionally biased region" description="Basic and acidic residues" evidence="6">
    <location>
        <begin position="463"/>
        <end position="481"/>
    </location>
</feature>
<feature type="compositionally biased region" description="Polar residues" evidence="6">
    <location>
        <begin position="1629"/>
        <end position="1639"/>
    </location>
</feature>
<dbReference type="InterPro" id="IPR051232">
    <property type="entry name" value="ARID/SWI1_ChromRemod"/>
</dbReference>
<dbReference type="Pfam" id="PF08169">
    <property type="entry name" value="RBB1NT"/>
    <property type="match status" value="1"/>
</dbReference>
<protein>
    <submittedName>
        <fullName evidence="9">ARID domain-containing protein</fullName>
    </submittedName>
</protein>
<feature type="compositionally biased region" description="Basic and acidic residues" evidence="6">
    <location>
        <begin position="878"/>
        <end position="893"/>
    </location>
</feature>
<dbReference type="Gene3D" id="1.10.150.60">
    <property type="entry name" value="ARID DNA-binding domain"/>
    <property type="match status" value="1"/>
</dbReference>
<feature type="region of interest" description="Disordered" evidence="6">
    <location>
        <begin position="598"/>
        <end position="648"/>
    </location>
</feature>
<keyword evidence="4" id="KW-0804">Transcription</keyword>
<feature type="compositionally biased region" description="Basic residues" evidence="6">
    <location>
        <begin position="1482"/>
        <end position="1493"/>
    </location>
</feature>
<feature type="compositionally biased region" description="Basic and acidic residues" evidence="6">
    <location>
        <begin position="788"/>
        <end position="833"/>
    </location>
</feature>
<dbReference type="Pfam" id="PF01388">
    <property type="entry name" value="ARID"/>
    <property type="match status" value="1"/>
</dbReference>
<keyword evidence="3" id="KW-0238">DNA-binding</keyword>
<evidence type="ECO:0000313" key="8">
    <source>
        <dbReference type="Proteomes" id="UP000887581"/>
    </source>
</evidence>
<feature type="compositionally biased region" description="Acidic residues" evidence="6">
    <location>
        <begin position="399"/>
        <end position="415"/>
    </location>
</feature>
<keyword evidence="1" id="KW-0156">Chromatin regulator</keyword>
<evidence type="ECO:0000256" key="2">
    <source>
        <dbReference type="ARBA" id="ARBA00023015"/>
    </source>
</evidence>
<dbReference type="CDD" id="cd16100">
    <property type="entry name" value="ARID"/>
    <property type="match status" value="1"/>
</dbReference>
<dbReference type="SMART" id="SM01014">
    <property type="entry name" value="ARID"/>
    <property type="match status" value="1"/>
</dbReference>
<dbReference type="PANTHER" id="PTHR13964">
    <property type="entry name" value="RBP-RELATED"/>
    <property type="match status" value="1"/>
</dbReference>
<evidence type="ECO:0000256" key="6">
    <source>
        <dbReference type="SAM" id="MobiDB-lite"/>
    </source>
</evidence>
<dbReference type="SUPFAM" id="SSF46774">
    <property type="entry name" value="ARID-like"/>
    <property type="match status" value="1"/>
</dbReference>
<dbReference type="GO" id="GO:0006357">
    <property type="term" value="P:regulation of transcription by RNA polymerase II"/>
    <property type="evidence" value="ECO:0007669"/>
    <property type="project" value="TreeGrafter"/>
</dbReference>
<feature type="compositionally biased region" description="Low complexity" evidence="6">
    <location>
        <begin position="839"/>
        <end position="854"/>
    </location>
</feature>
<feature type="region of interest" description="Disordered" evidence="6">
    <location>
        <begin position="1613"/>
        <end position="1639"/>
    </location>
</feature>
<dbReference type="InterPro" id="IPR012603">
    <property type="entry name" value="ARID4A/B_PWWP"/>
</dbReference>
<accession>A0A915PME2</accession>
<feature type="compositionally biased region" description="Basic residues" evidence="6">
    <location>
        <begin position="215"/>
        <end position="231"/>
    </location>
</feature>